<evidence type="ECO:0000313" key="16">
    <source>
        <dbReference type="Proteomes" id="UP001595607"/>
    </source>
</evidence>
<comment type="subcellular location">
    <subcellularLocation>
        <location evidence="1 12">Cytoplasm</location>
    </subcellularLocation>
</comment>
<evidence type="ECO:0000256" key="11">
    <source>
        <dbReference type="ARBA" id="ARBA00047944"/>
    </source>
</evidence>
<evidence type="ECO:0000256" key="3">
    <source>
        <dbReference type="ARBA" id="ARBA00012328"/>
    </source>
</evidence>
<evidence type="ECO:0000256" key="9">
    <source>
        <dbReference type="ARBA" id="ARBA00022691"/>
    </source>
</evidence>
<dbReference type="InterPro" id="IPR015947">
    <property type="entry name" value="PUA-like_sf"/>
</dbReference>
<evidence type="ECO:0000256" key="7">
    <source>
        <dbReference type="ARBA" id="ARBA00022603"/>
    </source>
</evidence>
<dbReference type="Pfam" id="PF04452">
    <property type="entry name" value="Methyltrans_RNA"/>
    <property type="match status" value="1"/>
</dbReference>
<comment type="similarity">
    <text evidence="2 12">Belongs to the RNA methyltransferase RsmE family.</text>
</comment>
<dbReference type="EMBL" id="JBHRVA010000002">
    <property type="protein sequence ID" value="MFC3301254.1"/>
    <property type="molecule type" value="Genomic_DNA"/>
</dbReference>
<evidence type="ECO:0000259" key="14">
    <source>
        <dbReference type="Pfam" id="PF20260"/>
    </source>
</evidence>
<evidence type="ECO:0000256" key="2">
    <source>
        <dbReference type="ARBA" id="ARBA00005528"/>
    </source>
</evidence>
<name>A0ABV7M744_9PROT</name>
<comment type="catalytic activity">
    <reaction evidence="11 12">
        <text>uridine(1498) in 16S rRNA + S-adenosyl-L-methionine = N(3)-methyluridine(1498) in 16S rRNA + S-adenosyl-L-homocysteine + H(+)</text>
        <dbReference type="Rhea" id="RHEA:42920"/>
        <dbReference type="Rhea" id="RHEA-COMP:10283"/>
        <dbReference type="Rhea" id="RHEA-COMP:10284"/>
        <dbReference type="ChEBI" id="CHEBI:15378"/>
        <dbReference type="ChEBI" id="CHEBI:57856"/>
        <dbReference type="ChEBI" id="CHEBI:59789"/>
        <dbReference type="ChEBI" id="CHEBI:65315"/>
        <dbReference type="ChEBI" id="CHEBI:74502"/>
        <dbReference type="EC" id="2.1.1.193"/>
    </reaction>
</comment>
<reference evidence="16" key="1">
    <citation type="journal article" date="2019" name="Int. J. Syst. Evol. Microbiol.">
        <title>The Global Catalogue of Microorganisms (GCM) 10K type strain sequencing project: providing services to taxonomists for standard genome sequencing and annotation.</title>
        <authorList>
            <consortium name="The Broad Institute Genomics Platform"/>
            <consortium name="The Broad Institute Genome Sequencing Center for Infectious Disease"/>
            <person name="Wu L."/>
            <person name="Ma J."/>
        </authorList>
    </citation>
    <scope>NUCLEOTIDE SEQUENCE [LARGE SCALE GENOMIC DNA]</scope>
    <source>
        <strain evidence="16">KCTC 22245</strain>
    </source>
</reference>
<dbReference type="SUPFAM" id="SSF75217">
    <property type="entry name" value="alpha/beta knot"/>
    <property type="match status" value="1"/>
</dbReference>
<evidence type="ECO:0000256" key="12">
    <source>
        <dbReference type="PIRNR" id="PIRNR015601"/>
    </source>
</evidence>
<evidence type="ECO:0000256" key="8">
    <source>
        <dbReference type="ARBA" id="ARBA00022679"/>
    </source>
</evidence>
<sequence>MRPAPRLYTEAGLGRGSFSFDQAQARYLGSVLRLGAGDTVRLFNGRDGEWVYEITEITKRSGEARPLEHRREQVEAEGPTLLFAPLKRGPTEILVQKATELGVGTLQPVITARTNRDKLRTDRMETIAIEAAEQCERLTIPRVEEPVALDAALSAVDGFVFCDEAGDNESEPWGGDEGRAPLAAKVFGSTDASPRAILIGPEGGFTPEERARLRADSRALPISLGPRILRAETAAIVALTLWQLRFGDLA</sequence>
<dbReference type="InterPro" id="IPR029026">
    <property type="entry name" value="tRNA_m1G_MTases_N"/>
</dbReference>
<dbReference type="SUPFAM" id="SSF88697">
    <property type="entry name" value="PUA domain-like"/>
    <property type="match status" value="1"/>
</dbReference>
<dbReference type="EC" id="2.1.1.193" evidence="3 12"/>
<feature type="domain" description="Ribosomal RNA small subunit methyltransferase E PUA-like" evidence="14">
    <location>
        <begin position="21"/>
        <end position="65"/>
    </location>
</feature>
<dbReference type="PIRSF" id="PIRSF015601">
    <property type="entry name" value="MTase_slr0722"/>
    <property type="match status" value="1"/>
</dbReference>
<dbReference type="Gene3D" id="3.40.1280.10">
    <property type="match status" value="1"/>
</dbReference>
<dbReference type="Gene3D" id="2.40.240.20">
    <property type="entry name" value="Hypothetical PUA domain-like, domain 1"/>
    <property type="match status" value="1"/>
</dbReference>
<keyword evidence="5 12" id="KW-0963">Cytoplasm</keyword>
<evidence type="ECO:0000256" key="5">
    <source>
        <dbReference type="ARBA" id="ARBA00022490"/>
    </source>
</evidence>
<dbReference type="GO" id="GO:0008168">
    <property type="term" value="F:methyltransferase activity"/>
    <property type="evidence" value="ECO:0007669"/>
    <property type="project" value="UniProtKB-KW"/>
</dbReference>
<comment type="caution">
    <text evidence="15">The sequence shown here is derived from an EMBL/GenBank/DDBJ whole genome shotgun (WGS) entry which is preliminary data.</text>
</comment>
<dbReference type="InterPro" id="IPR046886">
    <property type="entry name" value="RsmE_MTase_dom"/>
</dbReference>
<accession>A0ABV7M744</accession>
<dbReference type="PANTHER" id="PTHR30027:SF3">
    <property type="entry name" value="16S RRNA (URACIL(1498)-N(3))-METHYLTRANSFERASE"/>
    <property type="match status" value="1"/>
</dbReference>
<evidence type="ECO:0000313" key="15">
    <source>
        <dbReference type="EMBL" id="MFC3301254.1"/>
    </source>
</evidence>
<dbReference type="CDD" id="cd18084">
    <property type="entry name" value="RsmE-like"/>
    <property type="match status" value="1"/>
</dbReference>
<dbReference type="RefSeq" id="WP_189571883.1">
    <property type="nucleotide sequence ID" value="NZ_BMXU01000001.1"/>
</dbReference>
<evidence type="ECO:0000256" key="4">
    <source>
        <dbReference type="ARBA" id="ARBA00013673"/>
    </source>
</evidence>
<comment type="function">
    <text evidence="10 12">Specifically methylates the N3 position of the uracil ring of uridine 1498 (m3U1498) in 16S rRNA. Acts on the fully assembled 30S ribosomal subunit.</text>
</comment>
<keyword evidence="16" id="KW-1185">Reference proteome</keyword>
<organism evidence="15 16">
    <name type="scientific">Parvularcula lutaonensis</name>
    <dbReference type="NCBI Taxonomy" id="491923"/>
    <lineage>
        <taxon>Bacteria</taxon>
        <taxon>Pseudomonadati</taxon>
        <taxon>Pseudomonadota</taxon>
        <taxon>Alphaproteobacteria</taxon>
        <taxon>Parvularculales</taxon>
        <taxon>Parvularculaceae</taxon>
        <taxon>Parvularcula</taxon>
    </lineage>
</organism>
<dbReference type="InterPro" id="IPR046887">
    <property type="entry name" value="RsmE_PUA-like"/>
</dbReference>
<keyword evidence="6 12" id="KW-0698">rRNA processing</keyword>
<keyword evidence="7 12" id="KW-0489">Methyltransferase</keyword>
<evidence type="ECO:0000259" key="13">
    <source>
        <dbReference type="Pfam" id="PF04452"/>
    </source>
</evidence>
<evidence type="ECO:0000256" key="10">
    <source>
        <dbReference type="ARBA" id="ARBA00025699"/>
    </source>
</evidence>
<dbReference type="Pfam" id="PF20260">
    <property type="entry name" value="PUA_4"/>
    <property type="match status" value="1"/>
</dbReference>
<dbReference type="NCBIfam" id="NF008696">
    <property type="entry name" value="PRK11713.3-5"/>
    <property type="match status" value="1"/>
</dbReference>
<protein>
    <recommendedName>
        <fullName evidence="4 12">Ribosomal RNA small subunit methyltransferase E</fullName>
        <ecNumber evidence="3 12">2.1.1.193</ecNumber>
    </recommendedName>
</protein>
<dbReference type="GO" id="GO:0032259">
    <property type="term" value="P:methylation"/>
    <property type="evidence" value="ECO:0007669"/>
    <property type="project" value="UniProtKB-KW"/>
</dbReference>
<feature type="domain" description="Ribosomal RNA small subunit methyltransferase E methyltransferase" evidence="13">
    <location>
        <begin position="80"/>
        <end position="243"/>
    </location>
</feature>
<dbReference type="Proteomes" id="UP001595607">
    <property type="component" value="Unassembled WGS sequence"/>
</dbReference>
<dbReference type="InterPro" id="IPR029028">
    <property type="entry name" value="Alpha/beta_knot_MTases"/>
</dbReference>
<proteinExistence type="inferred from homology"/>
<dbReference type="NCBIfam" id="TIGR00046">
    <property type="entry name" value="RsmE family RNA methyltransferase"/>
    <property type="match status" value="1"/>
</dbReference>
<dbReference type="PANTHER" id="PTHR30027">
    <property type="entry name" value="RIBOSOMAL RNA SMALL SUBUNIT METHYLTRANSFERASE E"/>
    <property type="match status" value="1"/>
</dbReference>
<keyword evidence="9 12" id="KW-0949">S-adenosyl-L-methionine</keyword>
<gene>
    <name evidence="15" type="ORF">ACFONP_00730</name>
</gene>
<evidence type="ECO:0000256" key="1">
    <source>
        <dbReference type="ARBA" id="ARBA00004496"/>
    </source>
</evidence>
<dbReference type="InterPro" id="IPR006700">
    <property type="entry name" value="RsmE"/>
</dbReference>
<keyword evidence="8 12" id="KW-0808">Transferase</keyword>
<evidence type="ECO:0000256" key="6">
    <source>
        <dbReference type="ARBA" id="ARBA00022552"/>
    </source>
</evidence>